<evidence type="ECO:0000313" key="1">
    <source>
        <dbReference type="EMBL" id="RLM54337.1"/>
    </source>
</evidence>
<gene>
    <name evidence="1" type="ORF">C2845_PM10G18500</name>
</gene>
<keyword evidence="2" id="KW-1185">Reference proteome</keyword>
<dbReference type="AlphaFoldDB" id="A0A3L6PA88"/>
<name>A0A3L6PA88_PANMI</name>
<evidence type="ECO:0000313" key="2">
    <source>
        <dbReference type="Proteomes" id="UP000275267"/>
    </source>
</evidence>
<proteinExistence type="predicted"/>
<accession>A0A3L6PA88</accession>
<dbReference type="EMBL" id="PQIB02000018">
    <property type="protein sequence ID" value="RLM54337.1"/>
    <property type="molecule type" value="Genomic_DNA"/>
</dbReference>
<protein>
    <submittedName>
        <fullName evidence="1">Uncharacterized protein</fullName>
    </submittedName>
</protein>
<comment type="caution">
    <text evidence="1">The sequence shown here is derived from an EMBL/GenBank/DDBJ whole genome shotgun (WGS) entry which is preliminary data.</text>
</comment>
<reference evidence="2" key="1">
    <citation type="journal article" date="2019" name="Nat. Commun.">
        <title>The genome of broomcorn millet.</title>
        <authorList>
            <person name="Zou C."/>
            <person name="Miki D."/>
            <person name="Li D."/>
            <person name="Tang Q."/>
            <person name="Xiao L."/>
            <person name="Rajput S."/>
            <person name="Deng P."/>
            <person name="Jia W."/>
            <person name="Huang R."/>
            <person name="Zhang M."/>
            <person name="Sun Y."/>
            <person name="Hu J."/>
            <person name="Fu X."/>
            <person name="Schnable P.S."/>
            <person name="Li F."/>
            <person name="Zhang H."/>
            <person name="Feng B."/>
            <person name="Zhu X."/>
            <person name="Liu R."/>
            <person name="Schnable J.C."/>
            <person name="Zhu J.-K."/>
            <person name="Zhang H."/>
        </authorList>
    </citation>
    <scope>NUCLEOTIDE SEQUENCE [LARGE SCALE GENOMIC DNA]</scope>
</reference>
<dbReference type="Proteomes" id="UP000275267">
    <property type="component" value="Unassembled WGS sequence"/>
</dbReference>
<organism evidence="1 2">
    <name type="scientific">Panicum miliaceum</name>
    <name type="common">Proso millet</name>
    <name type="synonym">Broomcorn millet</name>
    <dbReference type="NCBI Taxonomy" id="4540"/>
    <lineage>
        <taxon>Eukaryota</taxon>
        <taxon>Viridiplantae</taxon>
        <taxon>Streptophyta</taxon>
        <taxon>Embryophyta</taxon>
        <taxon>Tracheophyta</taxon>
        <taxon>Spermatophyta</taxon>
        <taxon>Magnoliopsida</taxon>
        <taxon>Liliopsida</taxon>
        <taxon>Poales</taxon>
        <taxon>Poaceae</taxon>
        <taxon>PACMAD clade</taxon>
        <taxon>Panicoideae</taxon>
        <taxon>Panicodae</taxon>
        <taxon>Paniceae</taxon>
        <taxon>Panicinae</taxon>
        <taxon>Panicum</taxon>
        <taxon>Panicum sect. Panicum</taxon>
    </lineage>
</organism>
<sequence>MENAIFHKLVDFLQERNQLQEESQIMQATEICNVASNIADYMGATEGTHVPISVAPCLQDPY</sequence>